<evidence type="ECO:0000313" key="1">
    <source>
        <dbReference type="EMBL" id="OWT61706.1"/>
    </source>
</evidence>
<keyword evidence="2" id="KW-1185">Reference proteome</keyword>
<dbReference type="Proteomes" id="UP000214603">
    <property type="component" value="Unassembled WGS sequence"/>
</dbReference>
<dbReference type="RefSeq" id="WP_088602793.1">
    <property type="nucleotide sequence ID" value="NZ_NJIH01000004.1"/>
</dbReference>
<dbReference type="EMBL" id="NJIH01000004">
    <property type="protein sequence ID" value="OWT61706.1"/>
    <property type="molecule type" value="Genomic_DNA"/>
</dbReference>
<accession>A0A225MK69</accession>
<name>A0A225MK69_9BURK</name>
<comment type="caution">
    <text evidence="1">The sequence shown here is derived from an EMBL/GenBank/DDBJ whole genome shotgun (WGS) entry which is preliminary data.</text>
</comment>
<gene>
    <name evidence="1" type="ORF">CEY11_07605</name>
</gene>
<dbReference type="AlphaFoldDB" id="A0A225MK69"/>
<sequence>MGHLKIQNQLSRINGAYQQCMDELQAHGIDTNSLVLLQIERHALVDLLLDEIRSLSARIDSLHKTGAALESVRPKDSHYHVL</sequence>
<organism evidence="1 2">
    <name type="scientific">Candidimonas nitroreducens</name>
    <dbReference type="NCBI Taxonomy" id="683354"/>
    <lineage>
        <taxon>Bacteria</taxon>
        <taxon>Pseudomonadati</taxon>
        <taxon>Pseudomonadota</taxon>
        <taxon>Betaproteobacteria</taxon>
        <taxon>Burkholderiales</taxon>
        <taxon>Alcaligenaceae</taxon>
        <taxon>Candidimonas</taxon>
    </lineage>
</organism>
<protein>
    <submittedName>
        <fullName evidence="1">Uncharacterized protein</fullName>
    </submittedName>
</protein>
<proteinExistence type="predicted"/>
<evidence type="ECO:0000313" key="2">
    <source>
        <dbReference type="Proteomes" id="UP000214603"/>
    </source>
</evidence>
<reference evidence="2" key="1">
    <citation type="submission" date="2017-06" db="EMBL/GenBank/DDBJ databases">
        <title>Herbaspirillum phytohormonus sp. nov., isolated from the root nodule of Robinia pseudoacacia in lead-zinc mine.</title>
        <authorList>
            <person name="Fan M."/>
            <person name="Lin Y."/>
        </authorList>
    </citation>
    <scope>NUCLEOTIDE SEQUENCE [LARGE SCALE GENOMIC DNA]</scope>
    <source>
        <strain evidence="2">SC-089</strain>
    </source>
</reference>